<dbReference type="WBParaSite" id="ALUE_0000899701-mRNA-1">
    <property type="protein sequence ID" value="ALUE_0000899701-mRNA-1"/>
    <property type="gene ID" value="ALUE_0000899701"/>
</dbReference>
<reference evidence="2" key="1">
    <citation type="submission" date="2017-02" db="UniProtKB">
        <authorList>
            <consortium name="WormBaseParasite"/>
        </authorList>
    </citation>
    <scope>IDENTIFICATION</scope>
</reference>
<keyword evidence="1" id="KW-1185">Reference proteome</keyword>
<dbReference type="Gene3D" id="3.30.1120.50">
    <property type="entry name" value="Pepsin inhibitor-3"/>
    <property type="match status" value="1"/>
</dbReference>
<proteinExistence type="predicted"/>
<organism evidence="1 2">
    <name type="scientific">Ascaris lumbricoides</name>
    <name type="common">Giant roundworm</name>
    <dbReference type="NCBI Taxonomy" id="6252"/>
    <lineage>
        <taxon>Eukaryota</taxon>
        <taxon>Metazoa</taxon>
        <taxon>Ecdysozoa</taxon>
        <taxon>Nematoda</taxon>
        <taxon>Chromadorea</taxon>
        <taxon>Rhabditida</taxon>
        <taxon>Spirurina</taxon>
        <taxon>Ascaridomorpha</taxon>
        <taxon>Ascaridoidea</taxon>
        <taxon>Ascarididae</taxon>
        <taxon>Ascaris</taxon>
    </lineage>
</organism>
<evidence type="ECO:0000313" key="1">
    <source>
        <dbReference type="Proteomes" id="UP000036681"/>
    </source>
</evidence>
<name>A0A0M3HZA3_ASCLU</name>
<protein>
    <submittedName>
        <fullName evidence="2">Pepsin-I3 domain-containing protein</fullName>
    </submittedName>
</protein>
<sequence>MTASFQGIDLYVDEKKLSPLTSAQQIEFAEYQKQMADYERDVQKYEELMSQGDAGLPPPQPPPRPSFCNVPMVYLDGCVALVSTLLT</sequence>
<dbReference type="AlphaFoldDB" id="A0A0M3HZA3"/>
<accession>A0A0M3HZA3</accession>
<dbReference type="Proteomes" id="UP000036681">
    <property type="component" value="Unplaced"/>
</dbReference>
<evidence type="ECO:0000313" key="2">
    <source>
        <dbReference type="WBParaSite" id="ALUE_0000899701-mRNA-1"/>
    </source>
</evidence>
<dbReference type="SUPFAM" id="SSF55149">
    <property type="entry name" value="Pepsin inhibitor-3"/>
    <property type="match status" value="1"/>
</dbReference>
<dbReference type="InterPro" id="IPR038412">
    <property type="entry name" value="Pepsin-I3_sf"/>
</dbReference>